<evidence type="ECO:0000256" key="5">
    <source>
        <dbReference type="ARBA" id="ARBA00022553"/>
    </source>
</evidence>
<feature type="domain" description="3-hydroxyacyl-CoA dehydrogenase C-terminal" evidence="12">
    <location>
        <begin position="166"/>
        <end position="263"/>
    </location>
</feature>
<feature type="binding site" evidence="11">
    <location>
        <position position="77"/>
    </location>
    <ligand>
        <name>NAD(+)</name>
        <dbReference type="ChEBI" id="CHEBI:57540"/>
    </ligand>
</feature>
<feature type="binding site" evidence="11">
    <location>
        <position position="122"/>
    </location>
    <ligand>
        <name>NAD(+)</name>
        <dbReference type="ChEBI" id="CHEBI:57540"/>
    </ligand>
</feature>
<dbReference type="GO" id="GO:0016616">
    <property type="term" value="F:oxidoreductase activity, acting on the CH-OH group of donors, NAD or NADP as acceptor"/>
    <property type="evidence" value="ECO:0007669"/>
    <property type="project" value="InterPro"/>
</dbReference>
<comment type="similarity">
    <text evidence="2">Belongs to the 3-hydroxyacyl-CoA dehydrogenase family.</text>
</comment>
<dbReference type="InterPro" id="IPR006108">
    <property type="entry name" value="3HC_DH_C"/>
</dbReference>
<evidence type="ECO:0000256" key="10">
    <source>
        <dbReference type="PIRSR" id="PIRSR000105-1"/>
    </source>
</evidence>
<keyword evidence="6" id="KW-0560">Oxidoreductase</keyword>
<feature type="binding site" evidence="11">
    <location>
        <position position="256"/>
    </location>
    <ligand>
        <name>NAD(+)</name>
        <dbReference type="ChEBI" id="CHEBI:57540"/>
    </ligand>
</feature>
<organism evidence="14 15">
    <name type="scientific">Cutaneotrichosporon cavernicola</name>
    <dbReference type="NCBI Taxonomy" id="279322"/>
    <lineage>
        <taxon>Eukaryota</taxon>
        <taxon>Fungi</taxon>
        <taxon>Dikarya</taxon>
        <taxon>Basidiomycota</taxon>
        <taxon>Agaricomycotina</taxon>
        <taxon>Tremellomycetes</taxon>
        <taxon>Trichosporonales</taxon>
        <taxon>Trichosporonaceae</taxon>
        <taxon>Cutaneotrichosporon</taxon>
    </lineage>
</organism>
<evidence type="ECO:0000256" key="8">
    <source>
        <dbReference type="ARBA" id="ARBA00038962"/>
    </source>
</evidence>
<comment type="subunit">
    <text evidence="3">Homodimer.</text>
</comment>
<gene>
    <name evidence="14" type="ORF">CcaverHIS019_0305890</name>
</gene>
<name>A0AA48I3F1_9TREE</name>
<dbReference type="Pfam" id="PF02737">
    <property type="entry name" value="3HCDH_N"/>
    <property type="match status" value="1"/>
</dbReference>
<dbReference type="InterPro" id="IPR006176">
    <property type="entry name" value="3-OHacyl-CoA_DH_NAD-bd"/>
</dbReference>
<dbReference type="InterPro" id="IPR022694">
    <property type="entry name" value="3-OHacyl-CoA_DH"/>
</dbReference>
<evidence type="ECO:0000256" key="11">
    <source>
        <dbReference type="PIRSR" id="PIRSR000105-2"/>
    </source>
</evidence>
<evidence type="ECO:0000313" key="15">
    <source>
        <dbReference type="Proteomes" id="UP001233271"/>
    </source>
</evidence>
<evidence type="ECO:0000256" key="2">
    <source>
        <dbReference type="ARBA" id="ARBA00009463"/>
    </source>
</evidence>
<dbReference type="PANTHER" id="PTHR48075">
    <property type="entry name" value="3-HYDROXYACYL-COA DEHYDROGENASE FAMILY PROTEIN"/>
    <property type="match status" value="1"/>
</dbReference>
<feature type="binding site" evidence="11">
    <location>
        <position position="98"/>
    </location>
    <ligand>
        <name>NAD(+)</name>
        <dbReference type="ChEBI" id="CHEBI:57540"/>
    </ligand>
</feature>
<evidence type="ECO:0000313" key="14">
    <source>
        <dbReference type="EMBL" id="BEI90519.1"/>
    </source>
</evidence>
<evidence type="ECO:0000256" key="7">
    <source>
        <dbReference type="ARBA" id="ARBA00023027"/>
    </source>
</evidence>
<sequence length="286" mass="30511">MPTDPNPLRIAVLGAGQMGAGMAQVVADAGHTVVSWDVRPDALAKLDARIRTTTHLNEAVVGADLVLEAIAEDLAIKQEVYRRISALNATCIVASNTSSLPAEQLAAALEPASRFAIAHFFNPAAVVPLVEIVPAPQTSPETLQKLKEVMERAGKLPVVLNRAVPGFVANRLQAALYREAYALAAEGVASPQDIDLVVRAGLGSRWAAAGPMMVTDLGGMDIWKAVTGQLFPLLAADRTTPQAIEEAVRRGDLGSKTGRGIYEHDPEEDQRVKDRMAAHFKLEFGQ</sequence>
<reference evidence="14" key="1">
    <citation type="journal article" date="2023" name="BMC Genomics">
        <title>Chromosome-level genome assemblies of Cutaneotrichosporon spp. (Trichosporonales, Basidiomycota) reveal imbalanced evolution between nucleotide sequences and chromosome synteny.</title>
        <authorList>
            <person name="Kobayashi Y."/>
            <person name="Kayamori A."/>
            <person name="Aoki K."/>
            <person name="Shiwa Y."/>
            <person name="Matsutani M."/>
            <person name="Fujita N."/>
            <person name="Sugita T."/>
            <person name="Iwasaki W."/>
            <person name="Tanaka N."/>
            <person name="Takashima M."/>
        </authorList>
    </citation>
    <scope>NUCLEOTIDE SEQUENCE</scope>
    <source>
        <strain evidence="14">HIS019</strain>
    </source>
</reference>
<protein>
    <recommendedName>
        <fullName evidence="9">L-gulonate 3-dehydrogenase</fullName>
        <ecNumber evidence="8">1.1.1.45</ecNumber>
    </recommendedName>
    <alternativeName>
        <fullName evidence="9">L-gulonate 3-dehydrogenase</fullName>
    </alternativeName>
</protein>
<dbReference type="InterPro" id="IPR036291">
    <property type="entry name" value="NAD(P)-bd_dom_sf"/>
</dbReference>
<dbReference type="SUPFAM" id="SSF48179">
    <property type="entry name" value="6-phosphogluconate dehydrogenase C-terminal domain-like"/>
    <property type="match status" value="1"/>
</dbReference>
<evidence type="ECO:0000256" key="4">
    <source>
        <dbReference type="ARBA" id="ARBA00022490"/>
    </source>
</evidence>
<evidence type="ECO:0000256" key="6">
    <source>
        <dbReference type="ARBA" id="ARBA00023002"/>
    </source>
</evidence>
<feature type="domain" description="3-hydroxyacyl-CoA dehydrogenase NAD binding" evidence="13">
    <location>
        <begin position="48"/>
        <end position="161"/>
    </location>
</feature>
<dbReference type="Pfam" id="PF00725">
    <property type="entry name" value="3HCDH"/>
    <property type="match status" value="1"/>
</dbReference>
<keyword evidence="15" id="KW-1185">Reference proteome</keyword>
<dbReference type="PIRSF" id="PIRSF000105">
    <property type="entry name" value="HCDH"/>
    <property type="match status" value="1"/>
</dbReference>
<feature type="binding site" evidence="11">
    <location>
        <begin position="14"/>
        <end position="19"/>
    </location>
    <ligand>
        <name>NAD(+)</name>
        <dbReference type="ChEBI" id="CHEBI:57540"/>
    </ligand>
</feature>
<dbReference type="SUPFAM" id="SSF51735">
    <property type="entry name" value="NAD(P)-binding Rossmann-fold domains"/>
    <property type="match status" value="1"/>
</dbReference>
<evidence type="ECO:0000259" key="12">
    <source>
        <dbReference type="Pfam" id="PF00725"/>
    </source>
</evidence>
<feature type="site" description="Important for catalytic activity" evidence="10">
    <location>
        <position position="119"/>
    </location>
</feature>
<dbReference type="EC" id="1.1.1.45" evidence="8"/>
<dbReference type="AlphaFoldDB" id="A0AA48I3F1"/>
<dbReference type="GO" id="GO:0070403">
    <property type="term" value="F:NAD+ binding"/>
    <property type="evidence" value="ECO:0007669"/>
    <property type="project" value="InterPro"/>
</dbReference>
<dbReference type="GO" id="GO:0006631">
    <property type="term" value="P:fatty acid metabolic process"/>
    <property type="evidence" value="ECO:0007669"/>
    <property type="project" value="InterPro"/>
</dbReference>
<dbReference type="InterPro" id="IPR008927">
    <property type="entry name" value="6-PGluconate_DH-like_C_sf"/>
</dbReference>
<dbReference type="Gene3D" id="1.10.1040.10">
    <property type="entry name" value="N-(1-d-carboxylethyl)-l-norvaline Dehydrogenase, domain 2"/>
    <property type="match status" value="1"/>
</dbReference>
<dbReference type="Proteomes" id="UP001233271">
    <property type="component" value="Chromosome 3"/>
</dbReference>
<evidence type="ECO:0000256" key="9">
    <source>
        <dbReference type="ARBA" id="ARBA00042709"/>
    </source>
</evidence>
<dbReference type="Gene3D" id="3.40.50.720">
    <property type="entry name" value="NAD(P)-binding Rossmann-like Domain"/>
    <property type="match status" value="2"/>
</dbReference>
<dbReference type="RefSeq" id="XP_060455784.1">
    <property type="nucleotide sequence ID" value="XM_060599052.1"/>
</dbReference>
<proteinExistence type="inferred from homology"/>
<feature type="binding site" evidence="11">
    <location>
        <position position="37"/>
    </location>
    <ligand>
        <name>NAD(+)</name>
        <dbReference type="ChEBI" id="CHEBI:57540"/>
    </ligand>
</feature>
<feature type="binding site" evidence="11">
    <location>
        <position position="72"/>
    </location>
    <ligand>
        <name>NAD(+)</name>
        <dbReference type="ChEBI" id="CHEBI:57540"/>
    </ligand>
</feature>
<keyword evidence="5" id="KW-0597">Phosphoprotein</keyword>
<dbReference type="PANTHER" id="PTHR48075:SF1">
    <property type="entry name" value="LAMBDA-CRYSTALLIN HOMOLOG"/>
    <property type="match status" value="1"/>
</dbReference>
<evidence type="ECO:0000256" key="1">
    <source>
        <dbReference type="ARBA" id="ARBA00004496"/>
    </source>
</evidence>
<evidence type="ECO:0000259" key="13">
    <source>
        <dbReference type="Pfam" id="PF02737"/>
    </source>
</evidence>
<dbReference type="KEGG" id="ccac:CcaHIS019_0305890"/>
<dbReference type="InterPro" id="IPR013328">
    <property type="entry name" value="6PGD_dom2"/>
</dbReference>
<dbReference type="EMBL" id="AP028214">
    <property type="protein sequence ID" value="BEI90519.1"/>
    <property type="molecule type" value="Genomic_DNA"/>
</dbReference>
<evidence type="ECO:0000256" key="3">
    <source>
        <dbReference type="ARBA" id="ARBA00011738"/>
    </source>
</evidence>
<accession>A0AA48I3F1</accession>
<dbReference type="GeneID" id="85494389"/>
<keyword evidence="4" id="KW-0963">Cytoplasm</keyword>
<comment type="subcellular location">
    <subcellularLocation>
        <location evidence="1">Cytoplasm</location>
    </subcellularLocation>
</comment>
<keyword evidence="7 11" id="KW-0520">NAD</keyword>